<dbReference type="AlphaFoldDB" id="A0A6G1CAV5"/>
<gene>
    <name evidence="1" type="ORF">E2562_035179</name>
</gene>
<accession>A0A6G1CAV5</accession>
<proteinExistence type="predicted"/>
<organism evidence="1 2">
    <name type="scientific">Oryza meyeriana var. granulata</name>
    <dbReference type="NCBI Taxonomy" id="110450"/>
    <lineage>
        <taxon>Eukaryota</taxon>
        <taxon>Viridiplantae</taxon>
        <taxon>Streptophyta</taxon>
        <taxon>Embryophyta</taxon>
        <taxon>Tracheophyta</taxon>
        <taxon>Spermatophyta</taxon>
        <taxon>Magnoliopsida</taxon>
        <taxon>Liliopsida</taxon>
        <taxon>Poales</taxon>
        <taxon>Poaceae</taxon>
        <taxon>BOP clade</taxon>
        <taxon>Oryzoideae</taxon>
        <taxon>Oryzeae</taxon>
        <taxon>Oryzinae</taxon>
        <taxon>Oryza</taxon>
        <taxon>Oryza meyeriana</taxon>
    </lineage>
</organism>
<sequence>MAMSGAAQSPSRVGELGGAWIWLRLDPSTQGGGRVLVGHHRDSSRSGVLRGGKLRHRRIRGAAPPWCPPLSQRSRRIGGGGAGRLLLACGGGCSPGANGGSRVRCCRRCMLGCYLHPDPPTAT</sequence>
<dbReference type="Proteomes" id="UP000479710">
    <property type="component" value="Unassembled WGS sequence"/>
</dbReference>
<protein>
    <submittedName>
        <fullName evidence="1">Uncharacterized protein</fullName>
    </submittedName>
</protein>
<evidence type="ECO:0000313" key="2">
    <source>
        <dbReference type="Proteomes" id="UP000479710"/>
    </source>
</evidence>
<keyword evidence="2" id="KW-1185">Reference proteome</keyword>
<name>A0A6G1CAV5_9ORYZ</name>
<dbReference type="EMBL" id="SPHZ02000010">
    <property type="protein sequence ID" value="KAF0897280.1"/>
    <property type="molecule type" value="Genomic_DNA"/>
</dbReference>
<reference evidence="1 2" key="1">
    <citation type="submission" date="2019-11" db="EMBL/GenBank/DDBJ databases">
        <title>Whole genome sequence of Oryza granulata.</title>
        <authorList>
            <person name="Li W."/>
        </authorList>
    </citation>
    <scope>NUCLEOTIDE SEQUENCE [LARGE SCALE GENOMIC DNA]</scope>
    <source>
        <strain evidence="2">cv. Menghai</strain>
        <tissue evidence="1">Leaf</tissue>
    </source>
</reference>
<evidence type="ECO:0000313" key="1">
    <source>
        <dbReference type="EMBL" id="KAF0897280.1"/>
    </source>
</evidence>
<comment type="caution">
    <text evidence="1">The sequence shown here is derived from an EMBL/GenBank/DDBJ whole genome shotgun (WGS) entry which is preliminary data.</text>
</comment>